<organism evidence="2 3">
    <name type="scientific">Lentzea atacamensis</name>
    <dbReference type="NCBI Taxonomy" id="531938"/>
    <lineage>
        <taxon>Bacteria</taxon>
        <taxon>Bacillati</taxon>
        <taxon>Actinomycetota</taxon>
        <taxon>Actinomycetes</taxon>
        <taxon>Pseudonocardiales</taxon>
        <taxon>Pseudonocardiaceae</taxon>
        <taxon>Lentzea</taxon>
    </lineage>
</organism>
<gene>
    <name evidence="2" type="ORF">C8D87_101447</name>
</gene>
<evidence type="ECO:0000313" key="3">
    <source>
        <dbReference type="Proteomes" id="UP000248714"/>
    </source>
</evidence>
<reference evidence="2 3" key="1">
    <citation type="submission" date="2018-06" db="EMBL/GenBank/DDBJ databases">
        <title>Genomic Encyclopedia of Type Strains, Phase IV (KMG-IV): sequencing the most valuable type-strain genomes for metagenomic binning, comparative biology and taxonomic classification.</title>
        <authorList>
            <person name="Goeker M."/>
        </authorList>
    </citation>
    <scope>NUCLEOTIDE SEQUENCE [LARGE SCALE GENOMIC DNA]</scope>
    <source>
        <strain evidence="2 3">DSM 45479</strain>
    </source>
</reference>
<proteinExistence type="predicted"/>
<feature type="compositionally biased region" description="Polar residues" evidence="1">
    <location>
        <begin position="47"/>
        <end position="60"/>
    </location>
</feature>
<name>A0ABX9EG34_9PSEU</name>
<dbReference type="Proteomes" id="UP000248714">
    <property type="component" value="Unassembled WGS sequence"/>
</dbReference>
<comment type="caution">
    <text evidence="2">The sequence shown here is derived from an EMBL/GenBank/DDBJ whole genome shotgun (WGS) entry which is preliminary data.</text>
</comment>
<evidence type="ECO:0008006" key="4">
    <source>
        <dbReference type="Google" id="ProtNLM"/>
    </source>
</evidence>
<sequence>MPNTVVRKESTVDHQDREPNLAIDLALTFQPGHGVERTPDAALDQAPANQDDGSSLTDPS</sequence>
<keyword evidence="3" id="KW-1185">Reference proteome</keyword>
<dbReference type="EMBL" id="QLTT01000001">
    <property type="protein sequence ID" value="RAS70147.1"/>
    <property type="molecule type" value="Genomic_DNA"/>
</dbReference>
<evidence type="ECO:0000313" key="2">
    <source>
        <dbReference type="EMBL" id="RAS70147.1"/>
    </source>
</evidence>
<accession>A0ABX9EG34</accession>
<feature type="region of interest" description="Disordered" evidence="1">
    <location>
        <begin position="30"/>
        <end position="60"/>
    </location>
</feature>
<evidence type="ECO:0000256" key="1">
    <source>
        <dbReference type="SAM" id="MobiDB-lite"/>
    </source>
</evidence>
<protein>
    <recommendedName>
        <fullName evidence="4">ATP-grasp target RiPP</fullName>
    </recommendedName>
</protein>